<feature type="domain" description="Transposase Tc1-like" evidence="1">
    <location>
        <begin position="70"/>
        <end position="142"/>
    </location>
</feature>
<proteinExistence type="predicted"/>
<dbReference type="InterPro" id="IPR002492">
    <property type="entry name" value="Transposase_Tc1-like"/>
</dbReference>
<reference evidence="3" key="1">
    <citation type="submission" date="2025-08" db="UniProtKB">
        <authorList>
            <consortium name="RefSeq"/>
        </authorList>
    </citation>
    <scope>IDENTIFICATION</scope>
</reference>
<dbReference type="RefSeq" id="XP_065650441.1">
    <property type="nucleotide sequence ID" value="XM_065794369.1"/>
</dbReference>
<dbReference type="InterPro" id="IPR009057">
    <property type="entry name" value="Homeodomain-like_sf"/>
</dbReference>
<name>A0ABM4BMY1_HYDVU</name>
<evidence type="ECO:0000313" key="2">
    <source>
        <dbReference type="Proteomes" id="UP001652625"/>
    </source>
</evidence>
<dbReference type="Proteomes" id="UP001652625">
    <property type="component" value="Chromosome 03"/>
</dbReference>
<sequence>MGKAKSLDSTVWAQVVALKEISGLSLNDIAKKFKKSRHAVQNAYKKHLESNTSTDKPRCGHPRMSTLHQDRTLKRLALTNRCLSSKILSRQWHDVGGPLISPKSVRRRLNKQGLNGRVAIKKPFISKINQQKRIKFAHKFLHFSVTDW</sequence>
<evidence type="ECO:0000313" key="3">
    <source>
        <dbReference type="RefSeq" id="XP_065650441.1"/>
    </source>
</evidence>
<organism evidence="2 3">
    <name type="scientific">Hydra vulgaris</name>
    <name type="common">Hydra</name>
    <name type="synonym">Hydra attenuata</name>
    <dbReference type="NCBI Taxonomy" id="6087"/>
    <lineage>
        <taxon>Eukaryota</taxon>
        <taxon>Metazoa</taxon>
        <taxon>Cnidaria</taxon>
        <taxon>Hydrozoa</taxon>
        <taxon>Hydroidolina</taxon>
        <taxon>Anthoathecata</taxon>
        <taxon>Aplanulata</taxon>
        <taxon>Hydridae</taxon>
        <taxon>Hydra</taxon>
    </lineage>
</organism>
<protein>
    <submittedName>
        <fullName evidence="3">Uncharacterized protein LOC136078589</fullName>
    </submittedName>
</protein>
<evidence type="ECO:0000259" key="1">
    <source>
        <dbReference type="Pfam" id="PF01498"/>
    </source>
</evidence>
<dbReference type="GeneID" id="136078589"/>
<dbReference type="Pfam" id="PF01498">
    <property type="entry name" value="HTH_Tnp_Tc3_2"/>
    <property type="match status" value="1"/>
</dbReference>
<keyword evidence="2" id="KW-1185">Reference proteome</keyword>
<accession>A0ABM4BMY1</accession>
<gene>
    <name evidence="3" type="primary">LOC136078589</name>
</gene>
<dbReference type="SUPFAM" id="SSF46689">
    <property type="entry name" value="Homeodomain-like"/>
    <property type="match status" value="1"/>
</dbReference>